<dbReference type="PROSITE" id="PS00065">
    <property type="entry name" value="D_2_HYDROXYACID_DH_1"/>
    <property type="match status" value="1"/>
</dbReference>
<dbReference type="InterPro" id="IPR006139">
    <property type="entry name" value="D-isomer_2_OHA_DH_cat_dom"/>
</dbReference>
<dbReference type="PANTHER" id="PTHR43761:SF1">
    <property type="entry name" value="D-ISOMER SPECIFIC 2-HYDROXYACID DEHYDROGENASE CATALYTIC DOMAIN-CONTAINING PROTEIN-RELATED"/>
    <property type="match status" value="1"/>
</dbReference>
<dbReference type="Pfam" id="PF02826">
    <property type="entry name" value="2-Hacid_dh_C"/>
    <property type="match status" value="1"/>
</dbReference>
<dbReference type="Proteomes" id="UP000253772">
    <property type="component" value="Chromosome c2"/>
</dbReference>
<proteinExistence type="inferred from homology"/>
<dbReference type="SUPFAM" id="SSF55021">
    <property type="entry name" value="ACT-like"/>
    <property type="match status" value="1"/>
</dbReference>
<dbReference type="InterPro" id="IPR029752">
    <property type="entry name" value="D-isomer_DH_CS1"/>
</dbReference>
<dbReference type="CDD" id="cd12176">
    <property type="entry name" value="PGDH_3"/>
    <property type="match status" value="1"/>
</dbReference>
<dbReference type="GO" id="GO:0051287">
    <property type="term" value="F:NAD binding"/>
    <property type="evidence" value="ECO:0007669"/>
    <property type="project" value="InterPro"/>
</dbReference>
<comment type="pathway">
    <text evidence="4">Amino-acid biosynthesis.</text>
</comment>
<dbReference type="AlphaFoldDB" id="A0A2L0X323"/>
<dbReference type="InterPro" id="IPR015878">
    <property type="entry name" value="Ado_hCys_hydrolase_NAD-bd"/>
</dbReference>
<comment type="similarity">
    <text evidence="1 5">Belongs to the D-isomer specific 2-hydroxyacid dehydrogenase family.</text>
</comment>
<dbReference type="SMART" id="SM00997">
    <property type="entry name" value="AdoHcyase_NAD"/>
    <property type="match status" value="1"/>
</dbReference>
<dbReference type="FunFam" id="3.40.50.720:FF:000041">
    <property type="entry name" value="D-3-phosphoglycerate dehydrogenase"/>
    <property type="match status" value="1"/>
</dbReference>
<dbReference type="EMBL" id="CP037901">
    <property type="protein sequence ID" value="QBP12464.1"/>
    <property type="molecule type" value="Genomic_DNA"/>
</dbReference>
<evidence type="ECO:0000313" key="6">
    <source>
        <dbReference type="EMBL" id="QBP12464.1"/>
    </source>
</evidence>
<dbReference type="PROSITE" id="PS00671">
    <property type="entry name" value="D_2_HYDROXYACID_DH_3"/>
    <property type="match status" value="1"/>
</dbReference>
<dbReference type="GO" id="GO:0047545">
    <property type="term" value="F:(S)-2-hydroxyglutarate dehydrogenase activity"/>
    <property type="evidence" value="ECO:0007669"/>
    <property type="project" value="UniProtKB-ARBA"/>
</dbReference>
<sequence>MVRCAHARPAYRISRMDAPCLPNSPAFSPTIMASALLLENIHASAQQLLSRHQIDLATQGKALAGDALLAATRDYELLGIRSATTLTAEAFAKAQRLLTVGCFCIGTSQVDLGAAAHAGIPVFNAPFSNTRSVAELVIGQAIMLMRRIPEKSRAAHSGQWQKTAKGAFEIRGKTMAVIGYGNIGAQVGILAEAMGMRVVFYDIRPRLSIGGAMPVHSLEDALLQADVVTLHVPATPQTRNLMDAKALAAMRHGSILINASRGTVVDIPALAQLLDNGQLAGAAIDVFPEEPRSNADPFVSPLQGKPNVILTPHVGGSTEEAQENIGVEVATKLVNFLETGATLGAVNLPQIQPAPQQAPARVLNIHYNRPGTLSHFNQALAEIGANIVAQQLQTEGDIGYAITDISLVPPAGWAEALMKDDAFIRTRVIVAP</sequence>
<dbReference type="CDD" id="cd04901">
    <property type="entry name" value="ACT_3PGDH"/>
    <property type="match status" value="1"/>
</dbReference>
<evidence type="ECO:0000256" key="4">
    <source>
        <dbReference type="ARBA" id="ARBA00029440"/>
    </source>
</evidence>
<dbReference type="InterPro" id="IPR029753">
    <property type="entry name" value="D-isomer_DH_CS"/>
</dbReference>
<dbReference type="Gene3D" id="3.40.50.720">
    <property type="entry name" value="NAD(P)-binding Rossmann-like Domain"/>
    <property type="match status" value="2"/>
</dbReference>
<gene>
    <name evidence="6" type="primary">serA</name>
    <name evidence="6" type="ORF">DDF84_022280</name>
</gene>
<dbReference type="GO" id="GO:0004617">
    <property type="term" value="F:phosphoglycerate dehydrogenase activity"/>
    <property type="evidence" value="ECO:0007669"/>
    <property type="project" value="UniProtKB-EC"/>
</dbReference>
<dbReference type="SUPFAM" id="SSF52283">
    <property type="entry name" value="Formate/glycerate dehydrogenase catalytic domain-like"/>
    <property type="match status" value="1"/>
</dbReference>
<dbReference type="EC" id="1.1.1.95" evidence="6"/>
<dbReference type="NCBIfam" id="NF008759">
    <property type="entry name" value="PRK11790.1"/>
    <property type="match status" value="1"/>
</dbReference>
<evidence type="ECO:0000256" key="2">
    <source>
        <dbReference type="ARBA" id="ARBA00023002"/>
    </source>
</evidence>
<evidence type="ECO:0000256" key="3">
    <source>
        <dbReference type="ARBA" id="ARBA00023027"/>
    </source>
</evidence>
<dbReference type="Pfam" id="PF00389">
    <property type="entry name" value="2-Hacid_dh"/>
    <property type="match status" value="1"/>
</dbReference>
<name>A0A2L0X323_9BURK</name>
<keyword evidence="3" id="KW-0520">NAD</keyword>
<evidence type="ECO:0000256" key="1">
    <source>
        <dbReference type="ARBA" id="ARBA00005854"/>
    </source>
</evidence>
<dbReference type="InterPro" id="IPR045865">
    <property type="entry name" value="ACT-like_dom_sf"/>
</dbReference>
<dbReference type="Gene3D" id="3.30.70.260">
    <property type="match status" value="1"/>
</dbReference>
<dbReference type="PANTHER" id="PTHR43761">
    <property type="entry name" value="D-ISOMER SPECIFIC 2-HYDROXYACID DEHYDROGENASE FAMILY PROTEIN (AFU_ORTHOLOGUE AFUA_1G13630)"/>
    <property type="match status" value="1"/>
</dbReference>
<protein>
    <submittedName>
        <fullName evidence="6">Phosphoglycerate dehydrogenase</fullName>
        <ecNumber evidence="6">1.1.1.95</ecNumber>
    </submittedName>
</protein>
<dbReference type="InterPro" id="IPR050418">
    <property type="entry name" value="D-iso_2-hydroxyacid_DH_PdxB"/>
</dbReference>
<organism evidence="6 7">
    <name type="scientific">Cupriavidus metallidurans</name>
    <dbReference type="NCBI Taxonomy" id="119219"/>
    <lineage>
        <taxon>Bacteria</taxon>
        <taxon>Pseudomonadati</taxon>
        <taxon>Pseudomonadota</taxon>
        <taxon>Betaproteobacteria</taxon>
        <taxon>Burkholderiales</taxon>
        <taxon>Burkholderiaceae</taxon>
        <taxon>Cupriavidus</taxon>
    </lineage>
</organism>
<accession>A0A2L0X323</accession>
<evidence type="ECO:0000313" key="7">
    <source>
        <dbReference type="Proteomes" id="UP000253772"/>
    </source>
</evidence>
<evidence type="ECO:0000256" key="5">
    <source>
        <dbReference type="RuleBase" id="RU003719"/>
    </source>
</evidence>
<reference evidence="6 7" key="1">
    <citation type="submission" date="2019-03" db="EMBL/GenBank/DDBJ databases">
        <title>Comparative insights into the high quality Complete genome sequence of highly metal resistant Cupriavidus metallidurans strain BS1 isolated from a gold-copper mine.</title>
        <authorList>
            <person name="Mazhar H.S."/>
            <person name="Rensing C."/>
        </authorList>
    </citation>
    <scope>NUCLEOTIDE SEQUENCE [LARGE SCALE GENOMIC DNA]</scope>
    <source>
        <strain evidence="6 7">BS1</strain>
    </source>
</reference>
<dbReference type="OrthoDB" id="9805416at2"/>
<dbReference type="InterPro" id="IPR006140">
    <property type="entry name" value="D-isomer_DH_NAD-bd"/>
</dbReference>
<dbReference type="PROSITE" id="PS00670">
    <property type="entry name" value="D_2_HYDROXYACID_DH_2"/>
    <property type="match status" value="1"/>
</dbReference>
<dbReference type="SUPFAM" id="SSF51735">
    <property type="entry name" value="NAD(P)-binding Rossmann-fold domains"/>
    <property type="match status" value="1"/>
</dbReference>
<keyword evidence="2 5" id="KW-0560">Oxidoreductase</keyword>
<dbReference type="GO" id="GO:0006564">
    <property type="term" value="P:L-serine biosynthetic process"/>
    <property type="evidence" value="ECO:0007669"/>
    <property type="project" value="UniProtKB-ARBA"/>
</dbReference>
<dbReference type="InterPro" id="IPR036291">
    <property type="entry name" value="NAD(P)-bd_dom_sf"/>
</dbReference>